<evidence type="ECO:0000313" key="4">
    <source>
        <dbReference type="Proteomes" id="UP000218387"/>
    </source>
</evidence>
<name>A0A4P9C5D2_EUBML</name>
<evidence type="ECO:0000313" key="3">
    <source>
        <dbReference type="EMBL" id="QCT70560.1"/>
    </source>
</evidence>
<evidence type="ECO:0000259" key="2">
    <source>
        <dbReference type="PROSITE" id="PS50937"/>
    </source>
</evidence>
<dbReference type="SUPFAM" id="SSF46955">
    <property type="entry name" value="Putative DNA-binding domain"/>
    <property type="match status" value="1"/>
</dbReference>
<dbReference type="KEGG" id="emt:CPZ25_004225"/>
<dbReference type="InterPro" id="IPR011256">
    <property type="entry name" value="Reg_factor_effector_dom_sf"/>
</dbReference>
<feature type="domain" description="HTH merR-type" evidence="2">
    <location>
        <begin position="1"/>
        <end position="71"/>
    </location>
</feature>
<evidence type="ECO:0000256" key="1">
    <source>
        <dbReference type="ARBA" id="ARBA00023125"/>
    </source>
</evidence>
<dbReference type="SUPFAM" id="SSF55136">
    <property type="entry name" value="Probable bacterial effector-binding domain"/>
    <property type="match status" value="1"/>
</dbReference>
<dbReference type="Gene3D" id="3.20.80.10">
    <property type="entry name" value="Regulatory factor, effector binding domain"/>
    <property type="match status" value="1"/>
</dbReference>
<dbReference type="InterPro" id="IPR010499">
    <property type="entry name" value="AraC_E-bd"/>
</dbReference>
<sequence>MLTIGAFSKISNVTTKTLRYYDEIGLIKPVYVNDENGYRYYSATQLETVLLIGKLKWYGFSLDEIAEVLKNPEDNTFILSQIREKEAVLRETAQHYQMLLSLLEKDISNLERGKNIMAYLEQIEVKLVETKPMPILSIRKKMNVKDSQKYIMELMKTVQDKGLTLTAGPMSIFHDEVYDPENYDMEDAVAIREAEESTRILEGGFCVMSVLKGAYTELPSVYAKIREWIEEEGYTVSGAPYEIYQTDPTQVLPEENITEIYVPVKK</sequence>
<dbReference type="Proteomes" id="UP000218387">
    <property type="component" value="Chromosome"/>
</dbReference>
<dbReference type="PROSITE" id="PS50937">
    <property type="entry name" value="HTH_MERR_2"/>
    <property type="match status" value="1"/>
</dbReference>
<dbReference type="InterPro" id="IPR047057">
    <property type="entry name" value="MerR_fam"/>
</dbReference>
<accession>A0A4P9C5D2</accession>
<dbReference type="GO" id="GO:0003700">
    <property type="term" value="F:DNA-binding transcription factor activity"/>
    <property type="evidence" value="ECO:0007669"/>
    <property type="project" value="InterPro"/>
</dbReference>
<dbReference type="Pfam" id="PF13411">
    <property type="entry name" value="MerR_1"/>
    <property type="match status" value="1"/>
</dbReference>
<protein>
    <submittedName>
        <fullName evidence="3">MerR family transcriptional regulator</fullName>
    </submittedName>
</protein>
<dbReference type="PANTHER" id="PTHR30204:SF97">
    <property type="entry name" value="MERR FAMILY REGULATORY PROTEIN"/>
    <property type="match status" value="1"/>
</dbReference>
<dbReference type="RefSeq" id="WP_096919764.1">
    <property type="nucleotide sequence ID" value="NZ_CP029487.1"/>
</dbReference>
<proteinExistence type="predicted"/>
<dbReference type="EMBL" id="CP029487">
    <property type="protein sequence ID" value="QCT70560.1"/>
    <property type="molecule type" value="Genomic_DNA"/>
</dbReference>
<organism evidence="3 4">
    <name type="scientific">Eubacterium maltosivorans</name>
    <dbReference type="NCBI Taxonomy" id="2041044"/>
    <lineage>
        <taxon>Bacteria</taxon>
        <taxon>Bacillati</taxon>
        <taxon>Bacillota</taxon>
        <taxon>Clostridia</taxon>
        <taxon>Eubacteriales</taxon>
        <taxon>Eubacteriaceae</taxon>
        <taxon>Eubacterium</taxon>
    </lineage>
</organism>
<dbReference type="Gene3D" id="1.10.1660.10">
    <property type="match status" value="1"/>
</dbReference>
<dbReference type="InterPro" id="IPR029442">
    <property type="entry name" value="GyrI-like"/>
</dbReference>
<dbReference type="AlphaFoldDB" id="A0A4P9C5D2"/>
<dbReference type="PANTHER" id="PTHR30204">
    <property type="entry name" value="REDOX-CYCLING DRUG-SENSING TRANSCRIPTIONAL ACTIVATOR SOXR"/>
    <property type="match status" value="1"/>
</dbReference>
<keyword evidence="4" id="KW-1185">Reference proteome</keyword>
<keyword evidence="1" id="KW-0238">DNA-binding</keyword>
<dbReference type="GO" id="GO:0003677">
    <property type="term" value="F:DNA binding"/>
    <property type="evidence" value="ECO:0007669"/>
    <property type="project" value="UniProtKB-KW"/>
</dbReference>
<dbReference type="SMART" id="SM00422">
    <property type="entry name" value="HTH_MERR"/>
    <property type="match status" value="1"/>
</dbReference>
<gene>
    <name evidence="3" type="ORF">CPZ25_004225</name>
</gene>
<reference evidence="3 4" key="1">
    <citation type="submission" date="2018-05" db="EMBL/GenBank/DDBJ databases">
        <title>Genome comparison of Eubacterium sp.</title>
        <authorList>
            <person name="Feng Y."/>
            <person name="Sanchez-Andrea I."/>
            <person name="Stams A.J.M."/>
            <person name="De Vos W.M."/>
        </authorList>
    </citation>
    <scope>NUCLEOTIDE SEQUENCE [LARGE SCALE GENOMIC DNA]</scope>
    <source>
        <strain evidence="3 4">YI</strain>
    </source>
</reference>
<dbReference type="PROSITE" id="PS00552">
    <property type="entry name" value="HTH_MERR_1"/>
    <property type="match status" value="1"/>
</dbReference>
<dbReference type="CDD" id="cd01107">
    <property type="entry name" value="HTH_BmrR"/>
    <property type="match status" value="1"/>
</dbReference>
<dbReference type="SMART" id="SM00871">
    <property type="entry name" value="AraC_E_bind"/>
    <property type="match status" value="1"/>
</dbReference>
<dbReference type="InterPro" id="IPR009061">
    <property type="entry name" value="DNA-bd_dom_put_sf"/>
</dbReference>
<dbReference type="Pfam" id="PF06445">
    <property type="entry name" value="GyrI-like"/>
    <property type="match status" value="1"/>
</dbReference>
<dbReference type="InterPro" id="IPR000551">
    <property type="entry name" value="MerR-type_HTH_dom"/>
</dbReference>